<sequence length="261" mass="30209">MASSSTKAHPWFEICHSRPSAKYQVFIFPGAGVPGSYYNDWDRNFPEYEFSLVIYPGRAKRSSENYLSTMKEYLGQLYRELLPYIKKPCIFIGHSIGARICFAFARFIIETRSYQADLIKLIIVMAQGPPHLQDVDPSATNMTDEELVQEFKRTADPNTKDIYDYKPFIEMLIPLYRADSKIGAEVIPSNPIDVPIIAYGGEKEEFITEPFLNKWIELTKKKDLFRIRMFPGHHSFQSECQTQVLQCLKEDMNTFLNNTKT</sequence>
<comment type="caution">
    <text evidence="4">The sequence shown here is derived from an EMBL/GenBank/DDBJ whole genome shotgun (WGS) entry which is preliminary data.</text>
</comment>
<reference evidence="4" key="1">
    <citation type="submission" date="2021-02" db="EMBL/GenBank/DDBJ databases">
        <authorList>
            <person name="Nowell W R."/>
        </authorList>
    </citation>
    <scope>NUCLEOTIDE SEQUENCE</scope>
</reference>
<feature type="domain" description="Thioesterase" evidence="3">
    <location>
        <begin position="24"/>
        <end position="248"/>
    </location>
</feature>
<gene>
    <name evidence="4" type="ORF">VCS650_LOCUS5328</name>
</gene>
<dbReference type="PANTHER" id="PTHR11487:SF0">
    <property type="entry name" value="S-ACYL FATTY ACID SYNTHASE THIOESTERASE, MEDIUM CHAIN"/>
    <property type="match status" value="1"/>
</dbReference>
<comment type="similarity">
    <text evidence="1">Belongs to the thioesterase family.</text>
</comment>
<dbReference type="SUPFAM" id="SSF53474">
    <property type="entry name" value="alpha/beta-Hydrolases"/>
    <property type="match status" value="1"/>
</dbReference>
<dbReference type="Pfam" id="PF00975">
    <property type="entry name" value="Thioesterase"/>
    <property type="match status" value="1"/>
</dbReference>
<dbReference type="Gene3D" id="3.40.50.1820">
    <property type="entry name" value="alpha/beta hydrolase"/>
    <property type="match status" value="1"/>
</dbReference>
<dbReference type="EMBL" id="CAJNON010000031">
    <property type="protein sequence ID" value="CAF0825855.1"/>
    <property type="molecule type" value="Genomic_DNA"/>
</dbReference>
<evidence type="ECO:0000256" key="2">
    <source>
        <dbReference type="ARBA" id="ARBA00012480"/>
    </source>
</evidence>
<dbReference type="InterPro" id="IPR012223">
    <property type="entry name" value="TEII"/>
</dbReference>
<evidence type="ECO:0000313" key="4">
    <source>
        <dbReference type="EMBL" id="CAF0825855.1"/>
    </source>
</evidence>
<dbReference type="Proteomes" id="UP000663891">
    <property type="component" value="Unassembled WGS sequence"/>
</dbReference>
<dbReference type="InterPro" id="IPR001031">
    <property type="entry name" value="Thioesterase"/>
</dbReference>
<evidence type="ECO:0000256" key="1">
    <source>
        <dbReference type="ARBA" id="ARBA00007169"/>
    </source>
</evidence>
<dbReference type="EC" id="3.1.2.14" evidence="2"/>
<name>A0A813UNJ9_9BILA</name>
<proteinExistence type="inferred from homology"/>
<protein>
    <recommendedName>
        <fullName evidence="2">oleoyl-[acyl-carrier-protein] hydrolase</fullName>
        <ecNumber evidence="2">3.1.2.14</ecNumber>
    </recommendedName>
</protein>
<evidence type="ECO:0000259" key="3">
    <source>
        <dbReference type="Pfam" id="PF00975"/>
    </source>
</evidence>
<dbReference type="GO" id="GO:0008610">
    <property type="term" value="P:lipid biosynthetic process"/>
    <property type="evidence" value="ECO:0007669"/>
    <property type="project" value="TreeGrafter"/>
</dbReference>
<organism evidence="4 5">
    <name type="scientific">Adineta steineri</name>
    <dbReference type="NCBI Taxonomy" id="433720"/>
    <lineage>
        <taxon>Eukaryota</taxon>
        <taxon>Metazoa</taxon>
        <taxon>Spiralia</taxon>
        <taxon>Gnathifera</taxon>
        <taxon>Rotifera</taxon>
        <taxon>Eurotatoria</taxon>
        <taxon>Bdelloidea</taxon>
        <taxon>Adinetida</taxon>
        <taxon>Adinetidae</taxon>
        <taxon>Adineta</taxon>
    </lineage>
</organism>
<dbReference type="PANTHER" id="PTHR11487">
    <property type="entry name" value="THIOESTERASE"/>
    <property type="match status" value="1"/>
</dbReference>
<accession>A0A813UNJ9</accession>
<dbReference type="GO" id="GO:0016297">
    <property type="term" value="F:fatty acyl-[ACP] hydrolase activity"/>
    <property type="evidence" value="ECO:0007669"/>
    <property type="project" value="UniProtKB-EC"/>
</dbReference>
<dbReference type="AlphaFoldDB" id="A0A813UNJ9"/>
<evidence type="ECO:0000313" key="5">
    <source>
        <dbReference type="Proteomes" id="UP000663891"/>
    </source>
</evidence>
<dbReference type="InterPro" id="IPR029058">
    <property type="entry name" value="AB_hydrolase_fold"/>
</dbReference>
<dbReference type="OrthoDB" id="541883at2759"/>